<feature type="non-terminal residue" evidence="1">
    <location>
        <position position="47"/>
    </location>
</feature>
<accession>A0A382YT37</accession>
<gene>
    <name evidence="1" type="ORF">METZ01_LOCUS439290</name>
</gene>
<dbReference type="EMBL" id="UINC01178339">
    <property type="protein sequence ID" value="SVD86436.1"/>
    <property type="molecule type" value="Genomic_DNA"/>
</dbReference>
<protein>
    <submittedName>
        <fullName evidence="1">Uncharacterized protein</fullName>
    </submittedName>
</protein>
<dbReference type="AlphaFoldDB" id="A0A382YT37"/>
<organism evidence="1">
    <name type="scientific">marine metagenome</name>
    <dbReference type="NCBI Taxonomy" id="408172"/>
    <lineage>
        <taxon>unclassified sequences</taxon>
        <taxon>metagenomes</taxon>
        <taxon>ecological metagenomes</taxon>
    </lineage>
</organism>
<evidence type="ECO:0000313" key="1">
    <source>
        <dbReference type="EMBL" id="SVD86436.1"/>
    </source>
</evidence>
<reference evidence="1" key="1">
    <citation type="submission" date="2018-05" db="EMBL/GenBank/DDBJ databases">
        <authorList>
            <person name="Lanie J.A."/>
            <person name="Ng W.-L."/>
            <person name="Kazmierczak K.M."/>
            <person name="Andrzejewski T.M."/>
            <person name="Davidsen T.M."/>
            <person name="Wayne K.J."/>
            <person name="Tettelin H."/>
            <person name="Glass J.I."/>
            <person name="Rusch D."/>
            <person name="Podicherti R."/>
            <person name="Tsui H.-C.T."/>
            <person name="Winkler M.E."/>
        </authorList>
    </citation>
    <scope>NUCLEOTIDE SEQUENCE</scope>
</reference>
<sequence length="47" mass="5301">MTKMPFIRFMPLAAAAMLSISAPLGQALTLFNYEADWKLWRGQKTPS</sequence>
<proteinExistence type="predicted"/>
<name>A0A382YT37_9ZZZZ</name>